<dbReference type="RefSeq" id="XP_020435319.1">
    <property type="nucleotide sequence ID" value="XM_020574905.1"/>
</dbReference>
<feature type="compositionally biased region" description="Polar residues" evidence="1">
    <location>
        <begin position="432"/>
        <end position="446"/>
    </location>
</feature>
<keyword evidence="4" id="KW-1185">Reference proteome</keyword>
<feature type="region of interest" description="Disordered" evidence="1">
    <location>
        <begin position="369"/>
        <end position="447"/>
    </location>
</feature>
<name>D3B5Q4_HETP5</name>
<gene>
    <name evidence="3" type="ORF">PPL_03992</name>
</gene>
<reference evidence="3 4" key="1">
    <citation type="journal article" date="2011" name="Genome Res.">
        <title>Phylogeny-wide analysis of social amoeba genomes highlights ancient origins for complex intercellular communication.</title>
        <authorList>
            <person name="Heidel A.J."/>
            <person name="Lawal H.M."/>
            <person name="Felder M."/>
            <person name="Schilde C."/>
            <person name="Helps N.R."/>
            <person name="Tunggal B."/>
            <person name="Rivero F."/>
            <person name="John U."/>
            <person name="Schleicher M."/>
            <person name="Eichinger L."/>
            <person name="Platzer M."/>
            <person name="Noegel A.A."/>
            <person name="Schaap P."/>
            <person name="Gloeckner G."/>
        </authorList>
    </citation>
    <scope>NUCLEOTIDE SEQUENCE [LARGE SCALE GENOMIC DNA]</scope>
    <source>
        <strain evidence="4">ATCC 26659 / Pp 5 / PN500</strain>
    </source>
</reference>
<comment type="caution">
    <text evidence="3">The sequence shown here is derived from an EMBL/GenBank/DDBJ whole genome shotgun (WGS) entry which is preliminary data.</text>
</comment>
<dbReference type="AlphaFoldDB" id="D3B5Q4"/>
<sequence>MKIYINLSIALLLLLFCSSALGFDEVRPDIQNVTDEDIEKHHRCHDNKKGYESAYAVTSFNGLFPSGNGTYVPTSFQEFGFLSVDFHQRRMMIRYFFRMSDGCFNGTIWAFNKTNTMYLYQDGSCKKLPLSFEVPGGFPKHHVHYWGKTHLGAFPVILLRVDASVSQNLVNQTVIFDPHGCAPVTTISKNLDPKHVGYSNMEFFEYKSNFDSKHFKLPSECNADDEGIDNNNDFISVSHNKNNHHEQDEHEHTKKTPLSSIIYQCVVGIKIYRDTSKFATIIILQVKIVFKEFFIQISSTLFHAILNKIVFFSLESYKQHHHHPPFTCICNHIYCLHINNCKPKQVRCHESTLLSTLLLKTMEPTGFGNSHSHSNAGGMTSSISSEDILSQSNHPNSRRSPFQALKHTNGSNHINGLSFSISHSTNGHSSSPTLNGHSSLNSSGVHAQTPEIRVKSPHQFKPYRSSSPCVFCGENVSSNQIKINQID</sequence>
<feature type="chain" id="PRO_5003041951" evidence="2">
    <location>
        <begin position="23"/>
        <end position="487"/>
    </location>
</feature>
<organism evidence="3 4">
    <name type="scientific">Heterostelium pallidum (strain ATCC 26659 / Pp 5 / PN500)</name>
    <name type="common">Cellular slime mold</name>
    <name type="synonym">Polysphondylium pallidum</name>
    <dbReference type="NCBI Taxonomy" id="670386"/>
    <lineage>
        <taxon>Eukaryota</taxon>
        <taxon>Amoebozoa</taxon>
        <taxon>Evosea</taxon>
        <taxon>Eumycetozoa</taxon>
        <taxon>Dictyostelia</taxon>
        <taxon>Acytosteliales</taxon>
        <taxon>Acytosteliaceae</taxon>
        <taxon>Heterostelium</taxon>
    </lineage>
</organism>
<feature type="compositionally biased region" description="Polar residues" evidence="1">
    <location>
        <begin position="393"/>
        <end position="417"/>
    </location>
</feature>
<dbReference type="EMBL" id="ADBJ01000017">
    <property type="protein sequence ID" value="EFA83202.1"/>
    <property type="molecule type" value="Genomic_DNA"/>
</dbReference>
<dbReference type="Proteomes" id="UP000001396">
    <property type="component" value="Unassembled WGS sequence"/>
</dbReference>
<evidence type="ECO:0000313" key="3">
    <source>
        <dbReference type="EMBL" id="EFA83202.1"/>
    </source>
</evidence>
<feature type="compositionally biased region" description="Low complexity" evidence="1">
    <location>
        <begin position="381"/>
        <end position="392"/>
    </location>
</feature>
<dbReference type="PANTHER" id="PTHR31648">
    <property type="entry name" value="TRANSMEMBRANE PROTEIN-RELATED"/>
    <property type="match status" value="1"/>
</dbReference>
<proteinExistence type="predicted"/>
<evidence type="ECO:0000313" key="4">
    <source>
        <dbReference type="Proteomes" id="UP000001396"/>
    </source>
</evidence>
<feature type="compositionally biased region" description="Low complexity" evidence="1">
    <location>
        <begin position="418"/>
        <end position="431"/>
    </location>
</feature>
<dbReference type="Pfam" id="PF25544">
    <property type="entry name" value="Ependymin_amoebozoa"/>
    <property type="match status" value="1"/>
</dbReference>
<dbReference type="GeneID" id="31359479"/>
<dbReference type="InParanoid" id="D3B5Q4"/>
<evidence type="ECO:0000256" key="1">
    <source>
        <dbReference type="SAM" id="MobiDB-lite"/>
    </source>
</evidence>
<protein>
    <submittedName>
        <fullName evidence="3">Uncharacterized protein</fullName>
    </submittedName>
</protein>
<feature type="compositionally biased region" description="Polar residues" evidence="1">
    <location>
        <begin position="369"/>
        <end position="380"/>
    </location>
</feature>
<dbReference type="InterPro" id="IPR040310">
    <property type="entry name" value="DDB_G0292248"/>
</dbReference>
<feature type="signal peptide" evidence="2">
    <location>
        <begin position="1"/>
        <end position="22"/>
    </location>
</feature>
<accession>D3B5Q4</accession>
<keyword evidence="2" id="KW-0732">Signal</keyword>
<evidence type="ECO:0000256" key="2">
    <source>
        <dbReference type="SAM" id="SignalP"/>
    </source>
</evidence>